<gene>
    <name evidence="4" type="ORF">K469DRAFT_644251</name>
</gene>
<evidence type="ECO:0000256" key="2">
    <source>
        <dbReference type="ARBA" id="ARBA00022737"/>
    </source>
</evidence>
<evidence type="ECO:0000256" key="3">
    <source>
        <dbReference type="PROSITE-ProRule" id="PRU00221"/>
    </source>
</evidence>
<dbReference type="PROSITE" id="PS50082">
    <property type="entry name" value="WD_REPEATS_2"/>
    <property type="match status" value="1"/>
</dbReference>
<name>A0A6A6DGS9_9PEZI</name>
<keyword evidence="2" id="KW-0677">Repeat</keyword>
<organism evidence="4 5">
    <name type="scientific">Zopfia rhizophila CBS 207.26</name>
    <dbReference type="NCBI Taxonomy" id="1314779"/>
    <lineage>
        <taxon>Eukaryota</taxon>
        <taxon>Fungi</taxon>
        <taxon>Dikarya</taxon>
        <taxon>Ascomycota</taxon>
        <taxon>Pezizomycotina</taxon>
        <taxon>Dothideomycetes</taxon>
        <taxon>Dothideomycetes incertae sedis</taxon>
        <taxon>Zopfiaceae</taxon>
        <taxon>Zopfia</taxon>
    </lineage>
</organism>
<dbReference type="Proteomes" id="UP000800200">
    <property type="component" value="Unassembled WGS sequence"/>
</dbReference>
<dbReference type="InterPro" id="IPR001680">
    <property type="entry name" value="WD40_rpt"/>
</dbReference>
<keyword evidence="1 3" id="KW-0853">WD repeat</keyword>
<sequence>MLQTLEGHSNWVNIVAFSPDGKVLVLVSRDKTAKLWDTSTGAVLQMPEVNTVQTLSFSADRTFTQTDREVDVLSRSSYLPGIFVREQWVCSGIKYMLWLPSEYQLCCTAVYGSVVALGHSCGRVLILEFALLL</sequence>
<dbReference type="OrthoDB" id="3939805at2759"/>
<dbReference type="SUPFAM" id="SSF50978">
    <property type="entry name" value="WD40 repeat-like"/>
    <property type="match status" value="1"/>
</dbReference>
<dbReference type="Gene3D" id="2.130.10.10">
    <property type="entry name" value="YVTN repeat-like/Quinoprotein amine dehydrogenase"/>
    <property type="match status" value="1"/>
</dbReference>
<reference evidence="4" key="1">
    <citation type="journal article" date="2020" name="Stud. Mycol.">
        <title>101 Dothideomycetes genomes: a test case for predicting lifestyles and emergence of pathogens.</title>
        <authorList>
            <person name="Haridas S."/>
            <person name="Albert R."/>
            <person name="Binder M."/>
            <person name="Bloem J."/>
            <person name="Labutti K."/>
            <person name="Salamov A."/>
            <person name="Andreopoulos B."/>
            <person name="Baker S."/>
            <person name="Barry K."/>
            <person name="Bills G."/>
            <person name="Bluhm B."/>
            <person name="Cannon C."/>
            <person name="Castanera R."/>
            <person name="Culley D."/>
            <person name="Daum C."/>
            <person name="Ezra D."/>
            <person name="Gonzalez J."/>
            <person name="Henrissat B."/>
            <person name="Kuo A."/>
            <person name="Liang C."/>
            <person name="Lipzen A."/>
            <person name="Lutzoni F."/>
            <person name="Magnuson J."/>
            <person name="Mondo S."/>
            <person name="Nolan M."/>
            <person name="Ohm R."/>
            <person name="Pangilinan J."/>
            <person name="Park H.-J."/>
            <person name="Ramirez L."/>
            <person name="Alfaro M."/>
            <person name="Sun H."/>
            <person name="Tritt A."/>
            <person name="Yoshinaga Y."/>
            <person name="Zwiers L.-H."/>
            <person name="Turgeon B."/>
            <person name="Goodwin S."/>
            <person name="Spatafora J."/>
            <person name="Crous P."/>
            <person name="Grigoriev I."/>
        </authorList>
    </citation>
    <scope>NUCLEOTIDE SEQUENCE</scope>
    <source>
        <strain evidence="4">CBS 207.26</strain>
    </source>
</reference>
<dbReference type="PANTHER" id="PTHR19848">
    <property type="entry name" value="WD40 REPEAT PROTEIN"/>
    <property type="match status" value="1"/>
</dbReference>
<proteinExistence type="predicted"/>
<dbReference type="PROSITE" id="PS00678">
    <property type="entry name" value="WD_REPEATS_1"/>
    <property type="match status" value="1"/>
</dbReference>
<dbReference type="InterPro" id="IPR036322">
    <property type="entry name" value="WD40_repeat_dom_sf"/>
</dbReference>
<evidence type="ECO:0000256" key="1">
    <source>
        <dbReference type="ARBA" id="ARBA00022574"/>
    </source>
</evidence>
<protein>
    <submittedName>
        <fullName evidence="4">Uncharacterized protein</fullName>
    </submittedName>
</protein>
<evidence type="ECO:0000313" key="5">
    <source>
        <dbReference type="Proteomes" id="UP000800200"/>
    </source>
</evidence>
<dbReference type="EMBL" id="ML994688">
    <property type="protein sequence ID" value="KAF2177449.1"/>
    <property type="molecule type" value="Genomic_DNA"/>
</dbReference>
<dbReference type="InterPro" id="IPR019775">
    <property type="entry name" value="WD40_repeat_CS"/>
</dbReference>
<feature type="repeat" description="WD" evidence="3">
    <location>
        <begin position="5"/>
        <end position="46"/>
    </location>
</feature>
<dbReference type="InterPro" id="IPR015943">
    <property type="entry name" value="WD40/YVTN_repeat-like_dom_sf"/>
</dbReference>
<dbReference type="PANTHER" id="PTHR19848:SF8">
    <property type="entry name" value="F-BOX AND WD REPEAT DOMAIN CONTAINING 7"/>
    <property type="match status" value="1"/>
</dbReference>
<dbReference type="AlphaFoldDB" id="A0A6A6DGS9"/>
<dbReference type="PROSITE" id="PS50294">
    <property type="entry name" value="WD_REPEATS_REGION"/>
    <property type="match status" value="1"/>
</dbReference>
<keyword evidence="5" id="KW-1185">Reference proteome</keyword>
<dbReference type="SMART" id="SM00320">
    <property type="entry name" value="WD40"/>
    <property type="match status" value="1"/>
</dbReference>
<dbReference type="Pfam" id="PF00400">
    <property type="entry name" value="WD40"/>
    <property type="match status" value="1"/>
</dbReference>
<evidence type="ECO:0000313" key="4">
    <source>
        <dbReference type="EMBL" id="KAF2177449.1"/>
    </source>
</evidence>
<accession>A0A6A6DGS9</accession>